<dbReference type="Proteomes" id="UP001152885">
    <property type="component" value="Unassembled WGS sequence"/>
</dbReference>
<dbReference type="AlphaFoldDB" id="A0A9W4XL02"/>
<name>A0A9W4XL02_9ASCO</name>
<protein>
    <submittedName>
        <fullName evidence="2">Uncharacterized protein</fullName>
    </submittedName>
</protein>
<reference evidence="2" key="1">
    <citation type="submission" date="2022-12" db="EMBL/GenBank/DDBJ databases">
        <authorList>
            <person name="Brejova B."/>
        </authorList>
    </citation>
    <scope>NUCLEOTIDE SEQUENCE</scope>
</reference>
<feature type="compositionally biased region" description="Basic and acidic residues" evidence="1">
    <location>
        <begin position="16"/>
        <end position="73"/>
    </location>
</feature>
<evidence type="ECO:0000313" key="3">
    <source>
        <dbReference type="Proteomes" id="UP001152885"/>
    </source>
</evidence>
<sequence length="167" mass="19245">MNQDRIEIYTQPEENTTSKDQDLNKSIKNKLENLIENHPRIPESDEKDINESKKETTSNKSKELFKKAKEFIEHASGTSSEEEQEEQEENKPILDHDGLEIPQGKIPVDSQFSTPELIKLVEVAKDQGIIKEEIDVKVLEHGELGDRIRVADPREKPNETKEDKDEQ</sequence>
<evidence type="ECO:0000256" key="1">
    <source>
        <dbReference type="SAM" id="MobiDB-lite"/>
    </source>
</evidence>
<feature type="compositionally biased region" description="Basic and acidic residues" evidence="1">
    <location>
        <begin position="89"/>
        <end position="99"/>
    </location>
</feature>
<organism evidence="2 3">
    <name type="scientific">Candida verbasci</name>
    <dbReference type="NCBI Taxonomy" id="1227364"/>
    <lineage>
        <taxon>Eukaryota</taxon>
        <taxon>Fungi</taxon>
        <taxon>Dikarya</taxon>
        <taxon>Ascomycota</taxon>
        <taxon>Saccharomycotina</taxon>
        <taxon>Pichiomycetes</taxon>
        <taxon>Debaryomycetaceae</taxon>
        <taxon>Candida/Lodderomyces clade</taxon>
        <taxon>Candida</taxon>
    </lineage>
</organism>
<evidence type="ECO:0000313" key="2">
    <source>
        <dbReference type="EMBL" id="CAI5757630.1"/>
    </source>
</evidence>
<feature type="region of interest" description="Disordered" evidence="1">
    <location>
        <begin position="1"/>
        <end position="109"/>
    </location>
</feature>
<accession>A0A9W4XL02</accession>
<keyword evidence="3" id="KW-1185">Reference proteome</keyword>
<proteinExistence type="predicted"/>
<dbReference type="OrthoDB" id="4093861at2759"/>
<comment type="caution">
    <text evidence="2">The sequence shown here is derived from an EMBL/GenBank/DDBJ whole genome shotgun (WGS) entry which is preliminary data.</text>
</comment>
<gene>
    <name evidence="2" type="ORF">CANVERA_P2144</name>
</gene>
<dbReference type="EMBL" id="CANTUO010000002">
    <property type="protein sequence ID" value="CAI5757630.1"/>
    <property type="molecule type" value="Genomic_DNA"/>
</dbReference>
<feature type="region of interest" description="Disordered" evidence="1">
    <location>
        <begin position="143"/>
        <end position="167"/>
    </location>
</feature>